<protein>
    <submittedName>
        <fullName evidence="2">Uncharacterized protein</fullName>
    </submittedName>
</protein>
<evidence type="ECO:0000313" key="2">
    <source>
        <dbReference type="EMBL" id="MDQ9073293.1"/>
    </source>
</evidence>
<dbReference type="RefSeq" id="WP_308957342.1">
    <property type="nucleotide sequence ID" value="NZ_JAVICY010000041.1"/>
</dbReference>
<evidence type="ECO:0000313" key="3">
    <source>
        <dbReference type="Proteomes" id="UP001243195"/>
    </source>
</evidence>
<reference evidence="2" key="1">
    <citation type="submission" date="2023-08" db="EMBL/GenBank/DDBJ databases">
        <title>Emergence of clinically-relevant ST2 carbapenem-resistant Acinetobacter baumannii strains in hospital sewages in Zhejiang, East of China.</title>
        <authorList>
            <person name="Kaichao C."/>
            <person name="Zhang R."/>
        </authorList>
    </citation>
    <scope>NUCLEOTIDE SEQUENCE</scope>
    <source>
        <strain evidence="2">M-SY-60</strain>
    </source>
</reference>
<evidence type="ECO:0000256" key="1">
    <source>
        <dbReference type="SAM" id="SignalP"/>
    </source>
</evidence>
<feature type="chain" id="PRO_5043745758" evidence="1">
    <location>
        <begin position="23"/>
        <end position="57"/>
    </location>
</feature>
<sequence length="57" mass="6288">MKLKKLSLALFASTALTTIVNAADMPPNTFADAQSPLVAPEVVERWSHLFEQLKAYL</sequence>
<keyword evidence="1" id="KW-0732">Signal</keyword>
<proteinExistence type="predicted"/>
<comment type="caution">
    <text evidence="2">The sequence shown here is derived from an EMBL/GenBank/DDBJ whole genome shotgun (WGS) entry which is preliminary data.</text>
</comment>
<gene>
    <name evidence="2" type="ORF">RFH51_17730</name>
</gene>
<organism evidence="2 3">
    <name type="scientific">Acinetobacter gerneri</name>
    <dbReference type="NCBI Taxonomy" id="202952"/>
    <lineage>
        <taxon>Bacteria</taxon>
        <taxon>Pseudomonadati</taxon>
        <taxon>Pseudomonadota</taxon>
        <taxon>Gammaproteobacteria</taxon>
        <taxon>Moraxellales</taxon>
        <taxon>Moraxellaceae</taxon>
        <taxon>Acinetobacter</taxon>
    </lineage>
</organism>
<feature type="signal peptide" evidence="1">
    <location>
        <begin position="1"/>
        <end position="22"/>
    </location>
</feature>
<name>A0AAW8JLC3_9GAMM</name>
<dbReference type="AlphaFoldDB" id="A0AAW8JLC3"/>
<dbReference type="Proteomes" id="UP001243195">
    <property type="component" value="Unassembled WGS sequence"/>
</dbReference>
<dbReference type="EMBL" id="JAVIDA010000039">
    <property type="protein sequence ID" value="MDQ9073293.1"/>
    <property type="molecule type" value="Genomic_DNA"/>
</dbReference>
<accession>A0AAW8JLC3</accession>